<dbReference type="GO" id="GO:0006826">
    <property type="term" value="P:iron ion transport"/>
    <property type="evidence" value="ECO:0007669"/>
    <property type="project" value="InterPro"/>
</dbReference>
<organism evidence="2 3">
    <name type="scientific">Reinekea thalattae</name>
    <dbReference type="NCBI Taxonomy" id="2593301"/>
    <lineage>
        <taxon>Bacteria</taxon>
        <taxon>Pseudomonadati</taxon>
        <taxon>Pseudomonadota</taxon>
        <taxon>Gammaproteobacteria</taxon>
        <taxon>Oceanospirillales</taxon>
        <taxon>Saccharospirillaceae</taxon>
        <taxon>Reinekea</taxon>
    </lineage>
</organism>
<keyword evidence="3" id="KW-1185">Reference proteome</keyword>
<dbReference type="CDD" id="cd16831">
    <property type="entry name" value="HemS-like_C"/>
    <property type="match status" value="1"/>
</dbReference>
<dbReference type="Gene3D" id="3.40.1570.10">
    <property type="entry name" value="HemS/ChuS/ChuX like domains"/>
    <property type="match status" value="2"/>
</dbReference>
<dbReference type="RefSeq" id="WP_147714514.1">
    <property type="nucleotide sequence ID" value="NZ_VKAD01000002.1"/>
</dbReference>
<accession>A0A5C8Z2Y4</accession>
<dbReference type="OrthoDB" id="316630at2"/>
<evidence type="ECO:0000313" key="3">
    <source>
        <dbReference type="Proteomes" id="UP000321764"/>
    </source>
</evidence>
<reference evidence="2 3" key="1">
    <citation type="submission" date="2019-07" db="EMBL/GenBank/DDBJ databases">
        <title>Reinekea sp. strain SSH23 genome sequencing and assembly.</title>
        <authorList>
            <person name="Kim I."/>
        </authorList>
    </citation>
    <scope>NUCLEOTIDE SEQUENCE [LARGE SCALE GENOMIC DNA]</scope>
    <source>
        <strain evidence="2 3">SSH23</strain>
    </source>
</reference>
<feature type="domain" description="Haemin-degrading HemS/ChuX" evidence="1">
    <location>
        <begin position="229"/>
        <end position="361"/>
    </location>
</feature>
<sequence length="368" mass="41552">MAAKNNTTELQALFDQAPANNDLFDRFKALQEQQPSLRRRDQATALNVSEAELIDSKCDLLSLRLNTNFAEQINQMPSLGYVMTLTRNDHCVHEKKGVYQNVSVNSPHMGLVISDDRKIDLRIMLSRWAYGFAVQEWTAKGLRYSLQYFDATGSAIEKIFLQSEEKIDAYTDFVKQFLADDQTAPLSLVSQLEKTEHIADEKIDVATLSQDWQGMRDVHQLFGILKRHNISREQAFHAVGEPWALPVNPEKLEHFLTSAAEQETPIMCFVGNSGIIQIHSGAVSNIKIVGDWLNVLDPEFNLHLLHKNVASAWLVRKPTVDGNITSLELFSAESEQIAQFNGVRQEGNTENLQWRALAESLLTEETLA</sequence>
<dbReference type="EMBL" id="VKAD01000002">
    <property type="protein sequence ID" value="TXR51917.1"/>
    <property type="molecule type" value="Genomic_DNA"/>
</dbReference>
<dbReference type="AlphaFoldDB" id="A0A5C8Z2Y4"/>
<dbReference type="SUPFAM" id="SSF144064">
    <property type="entry name" value="Heme iron utilization protein-like"/>
    <property type="match status" value="1"/>
</dbReference>
<dbReference type="InterPro" id="IPR053733">
    <property type="entry name" value="Heme_Transport_Util_sf"/>
</dbReference>
<gene>
    <name evidence="2" type="ORF">FME95_10860</name>
</gene>
<proteinExistence type="predicted"/>
<protein>
    <submittedName>
        <fullName evidence="2">Hemin-degrading factor</fullName>
    </submittedName>
</protein>
<dbReference type="Proteomes" id="UP000321764">
    <property type="component" value="Unassembled WGS sequence"/>
</dbReference>
<evidence type="ECO:0000313" key="2">
    <source>
        <dbReference type="EMBL" id="TXR51917.1"/>
    </source>
</evidence>
<dbReference type="Pfam" id="PF05171">
    <property type="entry name" value="HemS"/>
    <property type="match status" value="2"/>
</dbReference>
<name>A0A5C8Z2Y4_9GAMM</name>
<dbReference type="CDD" id="cd16830">
    <property type="entry name" value="HemS-like_N"/>
    <property type="match status" value="1"/>
</dbReference>
<evidence type="ECO:0000259" key="1">
    <source>
        <dbReference type="Pfam" id="PF05171"/>
    </source>
</evidence>
<feature type="domain" description="Haemin-degrading HemS/ChuX" evidence="1">
    <location>
        <begin position="47"/>
        <end position="177"/>
    </location>
</feature>
<comment type="caution">
    <text evidence="2">The sequence shown here is derived from an EMBL/GenBank/DDBJ whole genome shotgun (WGS) entry which is preliminary data.</text>
</comment>
<dbReference type="InterPro" id="IPR007845">
    <property type="entry name" value="HemS/ChuX_dom"/>
</dbReference>